<dbReference type="GO" id="GO:0016209">
    <property type="term" value="F:antioxidant activity"/>
    <property type="evidence" value="ECO:0007669"/>
    <property type="project" value="InterPro"/>
</dbReference>
<dbReference type="Gene3D" id="3.40.30.10">
    <property type="entry name" value="Glutaredoxin"/>
    <property type="match status" value="1"/>
</dbReference>
<dbReference type="GO" id="GO:0016853">
    <property type="term" value="F:isomerase activity"/>
    <property type="evidence" value="ECO:0007669"/>
    <property type="project" value="UniProtKB-KW"/>
</dbReference>
<dbReference type="Proteomes" id="UP000184275">
    <property type="component" value="Unassembled WGS sequence"/>
</dbReference>
<gene>
    <name evidence="3" type="ORF">SAMN05720469_10335</name>
</gene>
<dbReference type="AlphaFoldDB" id="A0A1M6QXQ2"/>
<evidence type="ECO:0000259" key="2">
    <source>
        <dbReference type="PROSITE" id="PS51352"/>
    </source>
</evidence>
<evidence type="ECO:0000256" key="1">
    <source>
        <dbReference type="SAM" id="SignalP"/>
    </source>
</evidence>
<dbReference type="InterPro" id="IPR013766">
    <property type="entry name" value="Thioredoxin_domain"/>
</dbReference>
<sequence length="158" mass="17910">MLNFQKILLGASLISALFCAACSDAAYDRIPEKIEGYDGVTLFVFHTSWCGYCNMELPTLKQIYADYSPCGLHVIGINEDDDEKTMRDFVQAKQIPYPVEHWNFQLMKKFGHPRAIPTHFLIDSSGSIKLREVGPLNDEIVRRQIERALGDAAKNCRP</sequence>
<proteinExistence type="predicted"/>
<dbReference type="PANTHER" id="PTHR42852:SF13">
    <property type="entry name" value="PROTEIN DIPZ"/>
    <property type="match status" value="1"/>
</dbReference>
<keyword evidence="1" id="KW-0732">Signal</keyword>
<organism evidence="3 4">
    <name type="scientific">Fibrobacter intestinalis</name>
    <dbReference type="NCBI Taxonomy" id="28122"/>
    <lineage>
        <taxon>Bacteria</taxon>
        <taxon>Pseudomonadati</taxon>
        <taxon>Fibrobacterota</taxon>
        <taxon>Fibrobacteria</taxon>
        <taxon>Fibrobacterales</taxon>
        <taxon>Fibrobacteraceae</taxon>
        <taxon>Fibrobacter</taxon>
    </lineage>
</organism>
<dbReference type="SUPFAM" id="SSF52833">
    <property type="entry name" value="Thioredoxin-like"/>
    <property type="match status" value="1"/>
</dbReference>
<evidence type="ECO:0000313" key="3">
    <source>
        <dbReference type="EMBL" id="SHK24847.1"/>
    </source>
</evidence>
<reference evidence="4" key="1">
    <citation type="submission" date="2016-11" db="EMBL/GenBank/DDBJ databases">
        <authorList>
            <person name="Varghese N."/>
            <person name="Submissions S."/>
        </authorList>
    </citation>
    <scope>NUCLEOTIDE SEQUENCE [LARGE SCALE GENOMIC DNA]</scope>
    <source>
        <strain evidence="4">UWOS</strain>
    </source>
</reference>
<name>A0A1M6QXQ2_9BACT</name>
<dbReference type="PROSITE" id="PS51352">
    <property type="entry name" value="THIOREDOXIN_2"/>
    <property type="match status" value="1"/>
</dbReference>
<dbReference type="InterPro" id="IPR050553">
    <property type="entry name" value="Thioredoxin_ResA/DsbE_sf"/>
</dbReference>
<keyword evidence="4" id="KW-1185">Reference proteome</keyword>
<dbReference type="GO" id="GO:0016491">
    <property type="term" value="F:oxidoreductase activity"/>
    <property type="evidence" value="ECO:0007669"/>
    <property type="project" value="InterPro"/>
</dbReference>
<evidence type="ECO:0000313" key="4">
    <source>
        <dbReference type="Proteomes" id="UP000184275"/>
    </source>
</evidence>
<keyword evidence="3" id="KW-0413">Isomerase</keyword>
<feature type="chain" id="PRO_5013178230" evidence="1">
    <location>
        <begin position="21"/>
        <end position="158"/>
    </location>
</feature>
<dbReference type="PANTHER" id="PTHR42852">
    <property type="entry name" value="THIOL:DISULFIDE INTERCHANGE PROTEIN DSBE"/>
    <property type="match status" value="1"/>
</dbReference>
<accession>A0A1M6QXQ2</accession>
<dbReference type="RefSeq" id="WP_073302324.1">
    <property type="nucleotide sequence ID" value="NZ_FRAW01000003.1"/>
</dbReference>
<dbReference type="Pfam" id="PF00578">
    <property type="entry name" value="AhpC-TSA"/>
    <property type="match status" value="1"/>
</dbReference>
<protein>
    <submittedName>
        <fullName evidence="3">Thiol-disulfide isomerase or thioredoxin</fullName>
    </submittedName>
</protein>
<dbReference type="CDD" id="cd02966">
    <property type="entry name" value="TlpA_like_family"/>
    <property type="match status" value="1"/>
</dbReference>
<feature type="signal peptide" evidence="1">
    <location>
        <begin position="1"/>
        <end position="20"/>
    </location>
</feature>
<dbReference type="InterPro" id="IPR000866">
    <property type="entry name" value="AhpC/TSA"/>
</dbReference>
<dbReference type="EMBL" id="FRAW01000003">
    <property type="protein sequence ID" value="SHK24847.1"/>
    <property type="molecule type" value="Genomic_DNA"/>
</dbReference>
<dbReference type="InterPro" id="IPR036249">
    <property type="entry name" value="Thioredoxin-like_sf"/>
</dbReference>
<feature type="domain" description="Thioredoxin" evidence="2">
    <location>
        <begin position="20"/>
        <end position="150"/>
    </location>
</feature>